<protein>
    <recommendedName>
        <fullName evidence="3">Secreted protein</fullName>
    </recommendedName>
</protein>
<dbReference type="AlphaFoldDB" id="A0AAW0GL69"/>
<organism evidence="1 2">
    <name type="scientific">Cerrena zonata</name>
    <dbReference type="NCBI Taxonomy" id="2478898"/>
    <lineage>
        <taxon>Eukaryota</taxon>
        <taxon>Fungi</taxon>
        <taxon>Dikarya</taxon>
        <taxon>Basidiomycota</taxon>
        <taxon>Agaricomycotina</taxon>
        <taxon>Agaricomycetes</taxon>
        <taxon>Polyporales</taxon>
        <taxon>Cerrenaceae</taxon>
        <taxon>Cerrena</taxon>
    </lineage>
</organism>
<comment type="caution">
    <text evidence="1">The sequence shown here is derived from an EMBL/GenBank/DDBJ whole genome shotgun (WGS) entry which is preliminary data.</text>
</comment>
<proteinExistence type="predicted"/>
<evidence type="ECO:0000313" key="2">
    <source>
        <dbReference type="Proteomes" id="UP001385951"/>
    </source>
</evidence>
<sequence>MLTTICLYAFLIGITNNGTHHYCGSLKVPDDRIVPFSLKPAIVALARYYRNAELYIWEPFPSLRITWYLRKYVLRKDCLCSLALPSQNQVKHQVSQEMLKTKFALAERNHSHMSRVCMHYGV</sequence>
<gene>
    <name evidence="1" type="ORF">QCA50_006469</name>
</gene>
<evidence type="ECO:0000313" key="1">
    <source>
        <dbReference type="EMBL" id="KAK7689830.1"/>
    </source>
</evidence>
<reference evidence="1 2" key="1">
    <citation type="submission" date="2022-09" db="EMBL/GenBank/DDBJ databases">
        <authorList>
            <person name="Palmer J.M."/>
        </authorList>
    </citation>
    <scope>NUCLEOTIDE SEQUENCE [LARGE SCALE GENOMIC DNA]</scope>
    <source>
        <strain evidence="1 2">DSM 7382</strain>
    </source>
</reference>
<dbReference type="Proteomes" id="UP001385951">
    <property type="component" value="Unassembled WGS sequence"/>
</dbReference>
<evidence type="ECO:0008006" key="3">
    <source>
        <dbReference type="Google" id="ProtNLM"/>
    </source>
</evidence>
<name>A0AAW0GL69_9APHY</name>
<dbReference type="EMBL" id="JASBNA010000007">
    <property type="protein sequence ID" value="KAK7689830.1"/>
    <property type="molecule type" value="Genomic_DNA"/>
</dbReference>
<accession>A0AAW0GL69</accession>
<keyword evidence="2" id="KW-1185">Reference proteome</keyword>